<dbReference type="EMBL" id="CP015453">
    <property type="protein sequence ID" value="AWH96476.1"/>
    <property type="molecule type" value="Genomic_DNA"/>
</dbReference>
<evidence type="ECO:0000259" key="7">
    <source>
        <dbReference type="PROSITE" id="PS51764"/>
    </source>
</evidence>
<name>A0AAD0NNY9_9ACTN</name>
<feature type="active site" description="Proton donor" evidence="4">
    <location>
        <position position="155"/>
    </location>
</feature>
<dbReference type="Gene3D" id="3.20.20.80">
    <property type="entry name" value="Glycosidases"/>
    <property type="match status" value="1"/>
</dbReference>
<evidence type="ECO:0000256" key="4">
    <source>
        <dbReference type="PROSITE-ProRule" id="PRU01100"/>
    </source>
</evidence>
<dbReference type="PANTHER" id="PTHR40079">
    <property type="entry name" value="MANNAN ENDO-1,4-BETA-MANNOSIDASE E-RELATED"/>
    <property type="match status" value="1"/>
</dbReference>
<dbReference type="Pfam" id="PF02156">
    <property type="entry name" value="Glyco_hydro_26"/>
    <property type="match status" value="1"/>
</dbReference>
<feature type="chain" id="PRO_5042224982" evidence="6">
    <location>
        <begin position="22"/>
        <end position="328"/>
    </location>
</feature>
<reference evidence="8 9" key="1">
    <citation type="submission" date="2016-04" db="EMBL/GenBank/DDBJ databases">
        <title>Complete genome sequence of the haloalkaliphilic hydrocarbon-degrading bacterium Dietzia psychralcaliphila ILA-1T, isolated from a drain of a fish product-processing plant.</title>
        <authorList>
            <person name="Zhao J."/>
            <person name="Hu B."/>
            <person name="Geng S."/>
            <person name="Nie Y."/>
            <person name="Tang Y."/>
        </authorList>
    </citation>
    <scope>NUCLEOTIDE SEQUENCE [LARGE SCALE GENOMIC DNA]</scope>
    <source>
        <strain evidence="8 9">ILA-1</strain>
    </source>
</reference>
<evidence type="ECO:0000256" key="5">
    <source>
        <dbReference type="SAM" id="MobiDB-lite"/>
    </source>
</evidence>
<keyword evidence="3 4" id="KW-0326">Glycosidase</keyword>
<accession>A0AAD0NNY9</accession>
<dbReference type="GO" id="GO:0006080">
    <property type="term" value="P:substituted mannan metabolic process"/>
    <property type="evidence" value="ECO:0007669"/>
    <property type="project" value="InterPro"/>
</dbReference>
<dbReference type="KEGG" id="dpc:A6048_14370"/>
<dbReference type="PANTHER" id="PTHR40079:SF4">
    <property type="entry name" value="GH26 DOMAIN-CONTAINING PROTEIN-RELATED"/>
    <property type="match status" value="1"/>
</dbReference>
<evidence type="ECO:0000256" key="1">
    <source>
        <dbReference type="ARBA" id="ARBA00007754"/>
    </source>
</evidence>
<evidence type="ECO:0000256" key="3">
    <source>
        <dbReference type="ARBA" id="ARBA00023295"/>
    </source>
</evidence>
<keyword evidence="9" id="KW-1185">Reference proteome</keyword>
<dbReference type="PROSITE" id="PS51764">
    <property type="entry name" value="GH26"/>
    <property type="match status" value="1"/>
</dbReference>
<gene>
    <name evidence="8" type="ORF">A6048_14370</name>
</gene>
<feature type="signal peptide" evidence="6">
    <location>
        <begin position="1"/>
        <end position="21"/>
    </location>
</feature>
<feature type="domain" description="GH26" evidence="7">
    <location>
        <begin position="28"/>
        <end position="325"/>
    </location>
</feature>
<comment type="similarity">
    <text evidence="1 4">Belongs to the glycosyl hydrolase 26 family.</text>
</comment>
<feature type="region of interest" description="Disordered" evidence="5">
    <location>
        <begin position="309"/>
        <end position="328"/>
    </location>
</feature>
<dbReference type="InterPro" id="IPR022790">
    <property type="entry name" value="GH26_dom"/>
</dbReference>
<sequence length="328" mass="35806">MRAVWIVLVSVVMAAMCVACGSPRQCDVAADPVAAPLDAPGQACPRFGVSTPGGPAAPGEFRAVADTVGTQPSVVLWFVDFTAPPPIAELAQVSEWGADPIITWEPWRWVADGEYDRAAFPMEQIAAGVHDDHLYRWADELAAWGDTVYLRFAHEANGDWYPWSPAGGTPPQTYVDGWRHVHDLFEDKGVHNVRWVWTVNVPHPGSSPIAELYPGGDYVDVVGVDGYNWGTTQEWSSWQGPEEIFGATLDELETLAPGLPVMVTEVAGAEAGGSKSEWIRDLVGYLDSRDELTAFVWFDHNKETDWRLASSPESSEAMAGALTREGRP</sequence>
<evidence type="ECO:0000256" key="2">
    <source>
        <dbReference type="ARBA" id="ARBA00022801"/>
    </source>
</evidence>
<dbReference type="GO" id="GO:0016985">
    <property type="term" value="F:mannan endo-1,4-beta-mannosidase activity"/>
    <property type="evidence" value="ECO:0007669"/>
    <property type="project" value="InterPro"/>
</dbReference>
<feature type="active site" description="Nucleophile" evidence="4">
    <location>
        <position position="265"/>
    </location>
</feature>
<protein>
    <submittedName>
        <fullName evidence="8">Endoglucanase</fullName>
    </submittedName>
</protein>
<dbReference type="AlphaFoldDB" id="A0AAD0NNY9"/>
<evidence type="ECO:0000313" key="9">
    <source>
        <dbReference type="Proteomes" id="UP000244903"/>
    </source>
</evidence>
<proteinExistence type="inferred from homology"/>
<evidence type="ECO:0000313" key="8">
    <source>
        <dbReference type="EMBL" id="AWH96476.1"/>
    </source>
</evidence>
<dbReference type="InterPro" id="IPR000805">
    <property type="entry name" value="Glyco_hydro_26"/>
</dbReference>
<dbReference type="InterPro" id="IPR017853">
    <property type="entry name" value="GH"/>
</dbReference>
<dbReference type="SUPFAM" id="SSF51445">
    <property type="entry name" value="(Trans)glycosidases"/>
    <property type="match status" value="1"/>
</dbReference>
<keyword evidence="6" id="KW-0732">Signal</keyword>
<keyword evidence="2 4" id="KW-0378">Hydrolase</keyword>
<evidence type="ECO:0000256" key="6">
    <source>
        <dbReference type="SAM" id="SignalP"/>
    </source>
</evidence>
<dbReference type="Proteomes" id="UP000244903">
    <property type="component" value="Chromosome"/>
</dbReference>
<organism evidence="8 9">
    <name type="scientific">Dietzia psychralcaliphila</name>
    <dbReference type="NCBI Taxonomy" id="139021"/>
    <lineage>
        <taxon>Bacteria</taxon>
        <taxon>Bacillati</taxon>
        <taxon>Actinomycetota</taxon>
        <taxon>Actinomycetes</taxon>
        <taxon>Mycobacteriales</taxon>
        <taxon>Dietziaceae</taxon>
        <taxon>Dietzia</taxon>
    </lineage>
</organism>
<dbReference type="RefSeq" id="WP_107745639.1">
    <property type="nucleotide sequence ID" value="NZ_CP015453.1"/>
</dbReference>